<dbReference type="SMART" id="SM00729">
    <property type="entry name" value="Elp3"/>
    <property type="match status" value="1"/>
</dbReference>
<proteinExistence type="inferred from homology"/>
<dbReference type="Proteomes" id="UP001141336">
    <property type="component" value="Unassembled WGS sequence"/>
</dbReference>
<evidence type="ECO:0000256" key="3">
    <source>
        <dbReference type="ARBA" id="ARBA00022723"/>
    </source>
</evidence>
<keyword evidence="1 6" id="KW-0004">4Fe-4S</keyword>
<feature type="domain" description="Radical SAM core" evidence="7">
    <location>
        <begin position="300"/>
        <end position="573"/>
    </location>
</feature>
<dbReference type="PROSITE" id="PS01278">
    <property type="entry name" value="MTTASE_RADICAL"/>
    <property type="match status" value="1"/>
</dbReference>
<keyword evidence="9" id="KW-1185">Reference proteome</keyword>
<dbReference type="InterPro" id="IPR006638">
    <property type="entry name" value="Elp3/MiaA/NifB-like_rSAM"/>
</dbReference>
<dbReference type="InterPro" id="IPR007197">
    <property type="entry name" value="rSAM"/>
</dbReference>
<dbReference type="Gene3D" id="3.80.30.20">
    <property type="entry name" value="tm_1862 like domain"/>
    <property type="match status" value="1"/>
</dbReference>
<dbReference type="Pfam" id="PF08497">
    <property type="entry name" value="Radical_SAM_N"/>
    <property type="match status" value="1"/>
</dbReference>
<dbReference type="InterPro" id="IPR013704">
    <property type="entry name" value="UPF0313_N"/>
</dbReference>
<protein>
    <submittedName>
        <fullName evidence="8">YgiQ family radical SAM protein</fullName>
    </submittedName>
</protein>
<evidence type="ECO:0000259" key="7">
    <source>
        <dbReference type="PROSITE" id="PS51918"/>
    </source>
</evidence>
<dbReference type="SFLD" id="SFLDS00029">
    <property type="entry name" value="Radical_SAM"/>
    <property type="match status" value="1"/>
</dbReference>
<dbReference type="EMBL" id="JAPTGC010000008">
    <property type="protein sequence ID" value="MCZ0863028.1"/>
    <property type="molecule type" value="Genomic_DNA"/>
</dbReference>
<keyword evidence="3 6" id="KW-0479">Metal-binding</keyword>
<evidence type="ECO:0000256" key="1">
    <source>
        <dbReference type="ARBA" id="ARBA00022485"/>
    </source>
</evidence>
<dbReference type="SFLD" id="SFLDG01069">
    <property type="entry name" value="UPF0313"/>
    <property type="match status" value="1"/>
</dbReference>
<feature type="binding site" evidence="6">
    <location>
        <position position="318"/>
    </location>
    <ligand>
        <name>[4Fe-4S] cluster</name>
        <dbReference type="ChEBI" id="CHEBI:49883"/>
        <note>4Fe-4S-S-AdoMet</note>
    </ligand>
</feature>
<keyword evidence="4 6" id="KW-0408">Iron</keyword>
<evidence type="ECO:0000256" key="6">
    <source>
        <dbReference type="HAMAP-Rule" id="MF_01251"/>
    </source>
</evidence>
<evidence type="ECO:0000256" key="5">
    <source>
        <dbReference type="ARBA" id="ARBA00023014"/>
    </source>
</evidence>
<evidence type="ECO:0000313" key="9">
    <source>
        <dbReference type="Proteomes" id="UP001141336"/>
    </source>
</evidence>
<feature type="binding site" evidence="6">
    <location>
        <position position="321"/>
    </location>
    <ligand>
        <name>[4Fe-4S] cluster</name>
        <dbReference type="ChEBI" id="CHEBI:49883"/>
        <note>4Fe-4S-S-AdoMet</note>
    </ligand>
</feature>
<dbReference type="SFLD" id="SFLDG01082">
    <property type="entry name" value="B12-binding_domain_containing"/>
    <property type="match status" value="1"/>
</dbReference>
<keyword evidence="5 6" id="KW-0411">Iron-sulfur</keyword>
<accession>A0ABT4IPH7</accession>
<feature type="binding site" evidence="6">
    <location>
        <position position="314"/>
    </location>
    <ligand>
        <name>[4Fe-4S] cluster</name>
        <dbReference type="ChEBI" id="CHEBI:49883"/>
        <note>4Fe-4S-S-AdoMet</note>
    </ligand>
</feature>
<sequence>MSIPQNPLPQPEFLPMTPKELKKCGVIQPDIILVSGDAYVDHPSFATALLGRALWDAGFTVGVIAQPDWTDHNLKSFKRLGKPRLFFAVVPGAVDPLVNAYTPALKKRSKDSYSPGGRLTRPERTTIVYTNALHWQYPQIPIVIGGIEASLRRFAHYDYWSNSVRQGILADAPASLLVYGMGELALIEIAKRMQQGDTVDTIRDIPGTCWTMSVGEFRKNPPEDAVVLQSYPNVVGKGVFANAYATMYREGHKRLVQPHPKTVIVANPPMRPVTTEELDHLYELPFTRKQHPSYKEPIPALEPVQFSLVTHRGCFGGCSFCAITHHQGRIVTSRSEDSLIREAERMTEMPEFRGTIQDVGGPTANMYGCTCKTWETGTPCPDKNCIKCGAFTNGTERQLALLERLRNLPKVKHVFISSGIRFDLIPKGDLGDHYLLELRDHYISGHLKVAPEHISERVTELMNKPRNRVFYDFHVHFESLQKRKTPKGKNRQYLVPYLMSSHPGCRIEDMIDLALYLRKYNLYTEQVQDFTPVPMTLSTAMYYSGIHPLTRQKVYVPVGGEKRIQRALLQWKDPKQYDLAIVGLLQAKRSDLIGDLIPARGKFPKEKKT</sequence>
<comment type="caution">
    <text evidence="8">The sequence shown here is derived from an EMBL/GenBank/DDBJ whole genome shotgun (WGS) entry which is preliminary data.</text>
</comment>
<dbReference type="PANTHER" id="PTHR32331">
    <property type="entry name" value="UPF0313 PROTEIN YGIQ"/>
    <property type="match status" value="1"/>
</dbReference>
<dbReference type="InterPro" id="IPR023404">
    <property type="entry name" value="rSAM_horseshoe"/>
</dbReference>
<comment type="cofactor">
    <cofactor evidence="6">
        <name>[4Fe-4S] cluster</name>
        <dbReference type="ChEBI" id="CHEBI:49883"/>
    </cofactor>
    <text evidence="6">Binds 1 [4Fe-4S] cluster. The cluster is coordinated with 3 cysteines and an exchangeable S-adenosyl-L-methionine.</text>
</comment>
<evidence type="ECO:0000313" key="8">
    <source>
        <dbReference type="EMBL" id="MCZ0863028.1"/>
    </source>
</evidence>
<name>A0ABT4IPH7_9EURY</name>
<comment type="similarity">
    <text evidence="6">Belongs to the UPF0313 family.</text>
</comment>
<evidence type="ECO:0000256" key="2">
    <source>
        <dbReference type="ARBA" id="ARBA00022691"/>
    </source>
</evidence>
<keyword evidence="2 6" id="KW-0949">S-adenosyl-L-methionine</keyword>
<dbReference type="NCBIfam" id="TIGR03904">
    <property type="entry name" value="SAM_YgiQ"/>
    <property type="match status" value="1"/>
</dbReference>
<dbReference type="InterPro" id="IPR022946">
    <property type="entry name" value="UPF0313"/>
</dbReference>
<evidence type="ECO:0000256" key="4">
    <source>
        <dbReference type="ARBA" id="ARBA00023004"/>
    </source>
</evidence>
<reference evidence="8" key="1">
    <citation type="submission" date="2022-12" db="EMBL/GenBank/DDBJ databases">
        <title>Isolation and characterisation of novel Methanocorpusculum spp. from native Australian herbivores indicates the genus is ancestrally host-associated.</title>
        <authorList>
            <person name="Volmer J.G."/>
            <person name="Soo R.M."/>
            <person name="Evans P.N."/>
            <person name="Hoedt E.C."/>
            <person name="Astorga Alsina A.L."/>
            <person name="Woodcroft B.J."/>
            <person name="Tyson G.W."/>
            <person name="Hugenholtz P."/>
            <person name="Morrison M."/>
        </authorList>
    </citation>
    <scope>NUCLEOTIDE SEQUENCE</scope>
    <source>
        <strain evidence="8">CW153</strain>
    </source>
</reference>
<organism evidence="8 9">
    <name type="scientific">Methanocorpusculum vombati</name>
    <dbReference type="NCBI Taxonomy" id="3002864"/>
    <lineage>
        <taxon>Archaea</taxon>
        <taxon>Methanobacteriati</taxon>
        <taxon>Methanobacteriota</taxon>
        <taxon>Stenosarchaea group</taxon>
        <taxon>Methanomicrobia</taxon>
        <taxon>Methanomicrobiales</taxon>
        <taxon>Methanocorpusculaceae</taxon>
        <taxon>Methanocorpusculum</taxon>
    </lineage>
</organism>
<dbReference type="InterPro" id="IPR020612">
    <property type="entry name" value="Methylthiotransferase_CS"/>
</dbReference>
<dbReference type="PANTHER" id="PTHR32331:SF0">
    <property type="entry name" value="UPF0313 PROTEIN YGIQ"/>
    <property type="match status" value="1"/>
</dbReference>
<dbReference type="SUPFAM" id="SSF102114">
    <property type="entry name" value="Radical SAM enzymes"/>
    <property type="match status" value="1"/>
</dbReference>
<dbReference type="PROSITE" id="PS51918">
    <property type="entry name" value="RADICAL_SAM"/>
    <property type="match status" value="1"/>
</dbReference>
<dbReference type="InterPro" id="IPR024560">
    <property type="entry name" value="UPF0313_C"/>
</dbReference>
<dbReference type="InterPro" id="IPR058240">
    <property type="entry name" value="rSAM_sf"/>
</dbReference>
<gene>
    <name evidence="8" type="ORF">O0S09_07175</name>
</gene>
<dbReference type="HAMAP" id="MF_01251">
    <property type="entry name" value="UPF0313"/>
    <property type="match status" value="1"/>
</dbReference>
<dbReference type="Pfam" id="PF11842">
    <property type="entry name" value="DUF3362"/>
    <property type="match status" value="1"/>
</dbReference>